<keyword evidence="7" id="KW-0496">Mitochondrion</keyword>
<organism evidence="13 14">
    <name type="scientific">Neofusicoccum ribis</name>
    <dbReference type="NCBI Taxonomy" id="45134"/>
    <lineage>
        <taxon>Eukaryota</taxon>
        <taxon>Fungi</taxon>
        <taxon>Dikarya</taxon>
        <taxon>Ascomycota</taxon>
        <taxon>Pezizomycotina</taxon>
        <taxon>Dothideomycetes</taxon>
        <taxon>Dothideomycetes incertae sedis</taxon>
        <taxon>Botryosphaeriales</taxon>
        <taxon>Botryosphaeriaceae</taxon>
        <taxon>Neofusicoccum</taxon>
    </lineage>
</organism>
<feature type="transmembrane region" description="Helical" evidence="11">
    <location>
        <begin position="134"/>
        <end position="156"/>
    </location>
</feature>
<comment type="subcellular location">
    <subcellularLocation>
        <location evidence="9">Membrane</location>
        <topology evidence="9">Multi-pass membrane protein</topology>
    </subcellularLocation>
    <subcellularLocation>
        <location evidence="1">Mitochondrion inner membrane</location>
        <topology evidence="1">Multi-pass membrane protein</topology>
    </subcellularLocation>
</comment>
<evidence type="ECO:0000256" key="10">
    <source>
        <dbReference type="SAM" id="MobiDB-lite"/>
    </source>
</evidence>
<dbReference type="Pfam" id="PF02096">
    <property type="entry name" value="60KD_IMP"/>
    <property type="match status" value="1"/>
</dbReference>
<evidence type="ECO:0000313" key="14">
    <source>
        <dbReference type="Proteomes" id="UP001521116"/>
    </source>
</evidence>
<evidence type="ECO:0000256" key="8">
    <source>
        <dbReference type="ARBA" id="ARBA00023136"/>
    </source>
</evidence>
<dbReference type="Proteomes" id="UP001521116">
    <property type="component" value="Unassembled WGS sequence"/>
</dbReference>
<feature type="domain" description="Membrane insertase YidC/Oxa/ALB C-terminal" evidence="12">
    <location>
        <begin position="136"/>
        <end position="331"/>
    </location>
</feature>
<evidence type="ECO:0000256" key="11">
    <source>
        <dbReference type="SAM" id="Phobius"/>
    </source>
</evidence>
<keyword evidence="8 11" id="KW-0472">Membrane</keyword>
<evidence type="ECO:0000256" key="5">
    <source>
        <dbReference type="ARBA" id="ARBA00022946"/>
    </source>
</evidence>
<evidence type="ECO:0000256" key="9">
    <source>
        <dbReference type="RuleBase" id="RU003945"/>
    </source>
</evidence>
<evidence type="ECO:0000259" key="12">
    <source>
        <dbReference type="Pfam" id="PF02096"/>
    </source>
</evidence>
<keyword evidence="3 9" id="KW-0812">Transmembrane</keyword>
<feature type="transmembrane region" description="Helical" evidence="11">
    <location>
        <begin position="292"/>
        <end position="311"/>
    </location>
</feature>
<dbReference type="InterPro" id="IPR001708">
    <property type="entry name" value="YidC/ALB3/OXA1/COX18"/>
</dbReference>
<feature type="region of interest" description="Disordered" evidence="10">
    <location>
        <begin position="447"/>
        <end position="466"/>
    </location>
</feature>
<comment type="caution">
    <text evidence="13">The sequence shown here is derived from an EMBL/GenBank/DDBJ whole genome shotgun (WGS) entry which is preliminary data.</text>
</comment>
<keyword evidence="5" id="KW-0809">Transit peptide</keyword>
<protein>
    <submittedName>
        <fullName evidence="13">Dihydroorotase</fullName>
    </submittedName>
</protein>
<accession>A0ABR3T8J3</accession>
<keyword evidence="4" id="KW-0999">Mitochondrion inner membrane</keyword>
<dbReference type="InterPro" id="IPR028055">
    <property type="entry name" value="YidC/Oxa/ALB_C"/>
</dbReference>
<evidence type="ECO:0000256" key="4">
    <source>
        <dbReference type="ARBA" id="ARBA00022792"/>
    </source>
</evidence>
<proteinExistence type="inferred from homology"/>
<keyword evidence="6 11" id="KW-1133">Transmembrane helix</keyword>
<dbReference type="PANTHER" id="PTHR12428">
    <property type="entry name" value="OXA1"/>
    <property type="match status" value="1"/>
</dbReference>
<reference evidence="13 14" key="1">
    <citation type="submission" date="2024-02" db="EMBL/GenBank/DDBJ databases">
        <title>De novo assembly and annotation of 12 fungi associated with fruit tree decline syndrome in Ontario, Canada.</title>
        <authorList>
            <person name="Sulman M."/>
            <person name="Ellouze W."/>
            <person name="Ilyukhin E."/>
        </authorList>
    </citation>
    <scope>NUCLEOTIDE SEQUENCE [LARGE SCALE GENOMIC DNA]</scope>
    <source>
        <strain evidence="13 14">M1-105</strain>
    </source>
</reference>
<evidence type="ECO:0000256" key="7">
    <source>
        <dbReference type="ARBA" id="ARBA00023128"/>
    </source>
</evidence>
<dbReference type="EMBL" id="JAJVDC020000009">
    <property type="protein sequence ID" value="KAL1635871.1"/>
    <property type="molecule type" value="Genomic_DNA"/>
</dbReference>
<name>A0ABR3T8J3_9PEZI</name>
<dbReference type="PANTHER" id="PTHR12428:SF66">
    <property type="entry name" value="MITOCHONDRIAL INNER MEMBRANE PROTEIN OXA1L"/>
    <property type="match status" value="1"/>
</dbReference>
<evidence type="ECO:0000256" key="3">
    <source>
        <dbReference type="ARBA" id="ARBA00022692"/>
    </source>
</evidence>
<evidence type="ECO:0000256" key="1">
    <source>
        <dbReference type="ARBA" id="ARBA00004448"/>
    </source>
</evidence>
<evidence type="ECO:0000256" key="6">
    <source>
        <dbReference type="ARBA" id="ARBA00022989"/>
    </source>
</evidence>
<comment type="similarity">
    <text evidence="2 9">Belongs to the OXA1/ALB3/YidC family.</text>
</comment>
<keyword evidence="14" id="KW-1185">Reference proteome</keyword>
<dbReference type="CDD" id="cd20069">
    <property type="entry name" value="5TM_Oxa1-like"/>
    <property type="match status" value="1"/>
</dbReference>
<evidence type="ECO:0000256" key="2">
    <source>
        <dbReference type="ARBA" id="ARBA00009877"/>
    </source>
</evidence>
<sequence>MANFSTHASLRAPVLSRPRNPLLGVRSPLNTPALRIPFTLGSTASAIRFASTSPAVATASVLEDAKATATDAATSAPLDAASASVSGVTDDFLNNIANMPEQIGYLKAIGLDYGWGPTACIEWLLEHIHIWMGIPWWAAIVVTAVAVRASLFPLFATTSDVTARQQALKDITDPLNRKMNEARIAGSTDLMMQARAELMAVYKQAGINAWKAFYAPVTQAVTGYCSWKLLRAMAALPVPGLETGGFLWLKDLTVADPFFIMPIAFGALIHLVSKAGGETGAMKQLSSLQRKFLLYILPGVAVIFTIAQPAAVQLSFFTASSLGMLQARILRNTAVRELLGLAPFVDQPGAQNQYPNIIDTTARVTSPGQLKWEPPTVQSSIAHAGKINEATVEKSPLDQLKKSYMETRKELTDFKDGIMKRAGFYQDNTQGRKQTKEFLKRANDYEARRRAEQELEREAKRGRGRS</sequence>
<evidence type="ECO:0000313" key="13">
    <source>
        <dbReference type="EMBL" id="KAL1635871.1"/>
    </source>
</evidence>
<gene>
    <name evidence="13" type="primary">URA4_2</name>
    <name evidence="13" type="ORF">SLS56_001566</name>
</gene>